<keyword evidence="2" id="KW-1185">Reference proteome</keyword>
<gene>
    <name evidence="1" type="ORF">SAMN05421881_102130</name>
</gene>
<evidence type="ECO:0000313" key="1">
    <source>
        <dbReference type="EMBL" id="SDY17769.1"/>
    </source>
</evidence>
<reference evidence="1 2" key="1">
    <citation type="submission" date="2016-10" db="EMBL/GenBank/DDBJ databases">
        <authorList>
            <person name="de Groot N.N."/>
        </authorList>
    </citation>
    <scope>NUCLEOTIDE SEQUENCE [LARGE SCALE GENOMIC DNA]</scope>
    <source>
        <strain evidence="1 2">Nm1</strain>
    </source>
</reference>
<dbReference type="STRING" id="44576.SAMN05421881_102130"/>
<dbReference type="RefSeq" id="WP_245725115.1">
    <property type="nucleotide sequence ID" value="NZ_FNOY01000021.1"/>
</dbReference>
<organism evidence="1 2">
    <name type="scientific">Nitrosomonas halophila</name>
    <dbReference type="NCBI Taxonomy" id="44576"/>
    <lineage>
        <taxon>Bacteria</taxon>
        <taxon>Pseudomonadati</taxon>
        <taxon>Pseudomonadota</taxon>
        <taxon>Betaproteobacteria</taxon>
        <taxon>Nitrosomonadales</taxon>
        <taxon>Nitrosomonadaceae</taxon>
        <taxon>Nitrosomonas</taxon>
    </lineage>
</organism>
<sequence>MRWYIARLGNIGKIGVGLLVLALILLFAAVAPQRQALQQLITKVEKMQRVQTDVAGPRKLDDSQALQAFYDFFPRSDSSPYWVSELDKIAKQRGVELSSSDYRLVTEQNAKLARYEIQLPLQGSYPQIRGFIADALRAIPALALVDVAFKREAIQAGRLDVRLGMHLYLNVD</sequence>
<accession>A0A1H3HSU1</accession>
<protein>
    <submittedName>
        <fullName evidence="1">Uncharacterized protein</fullName>
    </submittedName>
</protein>
<dbReference type="InterPro" id="IPR014717">
    <property type="entry name" value="Transl_elong_EF1B/ribsomal_bS6"/>
</dbReference>
<dbReference type="EMBL" id="FNOY01000021">
    <property type="protein sequence ID" value="SDY17769.1"/>
    <property type="molecule type" value="Genomic_DNA"/>
</dbReference>
<evidence type="ECO:0000313" key="2">
    <source>
        <dbReference type="Proteomes" id="UP000198640"/>
    </source>
</evidence>
<dbReference type="Proteomes" id="UP000198640">
    <property type="component" value="Unassembled WGS sequence"/>
</dbReference>
<proteinExistence type="predicted"/>
<dbReference type="AlphaFoldDB" id="A0A1H3HSU1"/>
<name>A0A1H3HSU1_9PROT</name>
<dbReference type="Gene3D" id="3.30.70.60">
    <property type="match status" value="1"/>
</dbReference>